<evidence type="ECO:0000313" key="7">
    <source>
        <dbReference type="EMBL" id="ADC65331.1"/>
    </source>
</evidence>
<dbReference type="GO" id="GO:0015807">
    <property type="term" value="P:L-amino acid transport"/>
    <property type="evidence" value="ECO:0007669"/>
    <property type="project" value="TreeGrafter"/>
</dbReference>
<dbReference type="InterPro" id="IPR017871">
    <property type="entry name" value="ABC_transporter-like_CS"/>
</dbReference>
<dbReference type="InterPro" id="IPR052156">
    <property type="entry name" value="BCAA_Transport_ATP-bd_LivF"/>
</dbReference>
<dbReference type="OrthoDB" id="97750at2157"/>
<organism evidence="7 8">
    <name type="scientific">Ferroglobus placidus (strain DSM 10642 / AEDII12DO)</name>
    <dbReference type="NCBI Taxonomy" id="589924"/>
    <lineage>
        <taxon>Archaea</taxon>
        <taxon>Methanobacteriati</taxon>
        <taxon>Methanobacteriota</taxon>
        <taxon>Archaeoglobi</taxon>
        <taxon>Archaeoglobales</taxon>
        <taxon>Archaeoglobaceae</taxon>
        <taxon>Ferroglobus</taxon>
    </lineage>
</organism>
<dbReference type="STRING" id="589924.Ferp_1173"/>
<accession>D3RXW8</accession>
<evidence type="ECO:0000259" key="6">
    <source>
        <dbReference type="PROSITE" id="PS50893"/>
    </source>
</evidence>
<dbReference type="GO" id="GO:0016887">
    <property type="term" value="F:ATP hydrolysis activity"/>
    <property type="evidence" value="ECO:0007669"/>
    <property type="project" value="InterPro"/>
</dbReference>
<dbReference type="EMBL" id="CP001899">
    <property type="protein sequence ID" value="ADC65331.1"/>
    <property type="molecule type" value="Genomic_DNA"/>
</dbReference>
<dbReference type="PANTHER" id="PTHR43820:SF7">
    <property type="entry name" value="BRANCHED-CHAIN AMINO ACID TRANSPORT ATP-BINDING PROTEIN LIVF-RELATED"/>
    <property type="match status" value="1"/>
</dbReference>
<dbReference type="GO" id="GO:0005524">
    <property type="term" value="F:ATP binding"/>
    <property type="evidence" value="ECO:0007669"/>
    <property type="project" value="UniProtKB-KW"/>
</dbReference>
<dbReference type="Pfam" id="PF00005">
    <property type="entry name" value="ABC_tran"/>
    <property type="match status" value="1"/>
</dbReference>
<dbReference type="InterPro" id="IPR027417">
    <property type="entry name" value="P-loop_NTPase"/>
</dbReference>
<dbReference type="SMART" id="SM00382">
    <property type="entry name" value="AAA"/>
    <property type="match status" value="1"/>
</dbReference>
<gene>
    <name evidence="7" type="ordered locus">Ferp_1173</name>
</gene>
<evidence type="ECO:0000256" key="4">
    <source>
        <dbReference type="ARBA" id="ARBA00022840"/>
    </source>
</evidence>
<reference evidence="7 8" key="2">
    <citation type="journal article" date="2011" name="Stand. Genomic Sci.">
        <title>Complete genome sequence of Ferroglobus placidus AEDII12DO.</title>
        <authorList>
            <person name="Anderson I."/>
            <person name="Risso C."/>
            <person name="Holmes D."/>
            <person name="Lucas S."/>
            <person name="Copeland A."/>
            <person name="Lapidus A."/>
            <person name="Cheng J.F."/>
            <person name="Bruce D."/>
            <person name="Goodwin L."/>
            <person name="Pitluck S."/>
            <person name="Saunders E."/>
            <person name="Brettin T."/>
            <person name="Detter J.C."/>
            <person name="Han C."/>
            <person name="Tapia R."/>
            <person name="Larimer F."/>
            <person name="Land M."/>
            <person name="Hauser L."/>
            <person name="Woyke T."/>
            <person name="Lovley D."/>
            <person name="Kyrpides N."/>
            <person name="Ivanova N."/>
        </authorList>
    </citation>
    <scope>NUCLEOTIDE SEQUENCE [LARGE SCALE GENOMIC DNA]</scope>
    <source>
        <strain evidence="8">DSM 10642 / AEDII12DO</strain>
    </source>
</reference>
<evidence type="ECO:0000256" key="1">
    <source>
        <dbReference type="ARBA" id="ARBA00005417"/>
    </source>
</evidence>
<keyword evidence="3" id="KW-0547">Nucleotide-binding</keyword>
<dbReference type="KEGG" id="fpl:Ferp_1173"/>
<dbReference type="SUPFAM" id="SSF52540">
    <property type="entry name" value="P-loop containing nucleoside triphosphate hydrolases"/>
    <property type="match status" value="1"/>
</dbReference>
<dbReference type="Proteomes" id="UP000002613">
    <property type="component" value="Chromosome"/>
</dbReference>
<dbReference type="RefSeq" id="WP_012965674.1">
    <property type="nucleotide sequence ID" value="NC_013849.1"/>
</dbReference>
<evidence type="ECO:0000313" key="8">
    <source>
        <dbReference type="Proteomes" id="UP000002613"/>
    </source>
</evidence>
<dbReference type="InterPro" id="IPR003439">
    <property type="entry name" value="ABC_transporter-like_ATP-bd"/>
</dbReference>
<keyword evidence="2" id="KW-0813">Transport</keyword>
<dbReference type="PROSITE" id="PS00211">
    <property type="entry name" value="ABC_TRANSPORTER_1"/>
    <property type="match status" value="1"/>
</dbReference>
<sequence>MLRVENLSSGYHKDINVLNGVSLEVKKGTITSVLGPNGSGKSTLLKTIYGYLKPFSGRVIYNGEDVTNLPPHEKIKKGIAYISQEHGIFHSLTVEENLKAGMWIYRKNKELVKEKLKAVYDRFPILKEKRNVKAGFLSGGQQKLLQFSVALLSNPELILVDEPTAGLSPIASEEVYEILKELKREGKTILLVEQNLRKAIEVSDFAYVLELGKIRYGGDREDFERGLKRILSVWGFEL</sequence>
<dbReference type="PANTHER" id="PTHR43820">
    <property type="entry name" value="HIGH-AFFINITY BRANCHED-CHAIN AMINO ACID TRANSPORT ATP-BINDING PROTEIN LIVF"/>
    <property type="match status" value="1"/>
</dbReference>
<comment type="similarity">
    <text evidence="1">Belongs to the ABC transporter superfamily.</text>
</comment>
<dbReference type="PaxDb" id="589924-Ferp_1173"/>
<evidence type="ECO:0000256" key="3">
    <source>
        <dbReference type="ARBA" id="ARBA00022741"/>
    </source>
</evidence>
<dbReference type="eggNOG" id="arCOG00924">
    <property type="taxonomic scope" value="Archaea"/>
</dbReference>
<protein>
    <submittedName>
        <fullName evidence="7">ABC transporter related protein</fullName>
    </submittedName>
</protein>
<dbReference type="GO" id="GO:0015658">
    <property type="term" value="F:branched-chain amino acid transmembrane transporter activity"/>
    <property type="evidence" value="ECO:0007669"/>
    <property type="project" value="TreeGrafter"/>
</dbReference>
<dbReference type="PROSITE" id="PS50893">
    <property type="entry name" value="ABC_TRANSPORTER_2"/>
    <property type="match status" value="1"/>
</dbReference>
<evidence type="ECO:0000256" key="5">
    <source>
        <dbReference type="ARBA" id="ARBA00022970"/>
    </source>
</evidence>
<dbReference type="CDD" id="cd03224">
    <property type="entry name" value="ABC_TM1139_LivF_branched"/>
    <property type="match status" value="1"/>
</dbReference>
<keyword evidence="5" id="KW-0029">Amino-acid transport</keyword>
<name>D3RXW8_FERPA</name>
<dbReference type="Gene3D" id="3.40.50.300">
    <property type="entry name" value="P-loop containing nucleotide triphosphate hydrolases"/>
    <property type="match status" value="1"/>
</dbReference>
<keyword evidence="8" id="KW-1185">Reference proteome</keyword>
<dbReference type="InterPro" id="IPR003593">
    <property type="entry name" value="AAA+_ATPase"/>
</dbReference>
<dbReference type="AlphaFoldDB" id="D3RXW8"/>
<proteinExistence type="inferred from homology"/>
<evidence type="ECO:0000256" key="2">
    <source>
        <dbReference type="ARBA" id="ARBA00022448"/>
    </source>
</evidence>
<dbReference type="GeneID" id="8778685"/>
<keyword evidence="4" id="KW-0067">ATP-binding</keyword>
<feature type="domain" description="ABC transporter" evidence="6">
    <location>
        <begin position="2"/>
        <end position="236"/>
    </location>
</feature>
<reference evidence="8" key="1">
    <citation type="submission" date="2010-02" db="EMBL/GenBank/DDBJ databases">
        <title>Complete sequence of Ferroglobus placidus DSM 10642.</title>
        <authorList>
            <consortium name="US DOE Joint Genome Institute"/>
            <person name="Lucas S."/>
            <person name="Copeland A."/>
            <person name="Lapidus A."/>
            <person name="Cheng J.-F."/>
            <person name="Bruce D."/>
            <person name="Goodwin L."/>
            <person name="Pitluck S."/>
            <person name="Saunders E."/>
            <person name="Brettin T."/>
            <person name="Detter J.C."/>
            <person name="Han C."/>
            <person name="Tapia R."/>
            <person name="Larimer F."/>
            <person name="Land M."/>
            <person name="Hauser L."/>
            <person name="Kyrpides N."/>
            <person name="Ivanova N."/>
            <person name="Holmes D."/>
            <person name="Lovley D."/>
            <person name="Kyrpides N."/>
            <person name="Anderson I.J."/>
            <person name="Woyke T."/>
        </authorList>
    </citation>
    <scope>NUCLEOTIDE SEQUENCE [LARGE SCALE GENOMIC DNA]</scope>
    <source>
        <strain evidence="8">DSM 10642 / AEDII12DO</strain>
    </source>
</reference>
<dbReference type="HOGENOM" id="CLU_000604_1_2_2"/>